<evidence type="ECO:0000313" key="4">
    <source>
        <dbReference type="Proteomes" id="UP001601948"/>
    </source>
</evidence>
<dbReference type="Pfam" id="PF12840">
    <property type="entry name" value="HTH_20"/>
    <property type="match status" value="1"/>
</dbReference>
<dbReference type="SUPFAM" id="SSF46785">
    <property type="entry name" value="Winged helix' DNA-binding domain"/>
    <property type="match status" value="1"/>
</dbReference>
<dbReference type="Proteomes" id="UP001601948">
    <property type="component" value="Unassembled WGS sequence"/>
</dbReference>
<dbReference type="InterPro" id="IPR001845">
    <property type="entry name" value="HTH_ArsR_DNA-bd_dom"/>
</dbReference>
<accession>A0ABW6QSJ1</accession>
<dbReference type="PROSITE" id="PS50987">
    <property type="entry name" value="HTH_ARSR_2"/>
    <property type="match status" value="1"/>
</dbReference>
<dbReference type="PANTHER" id="PTHR39168">
    <property type="entry name" value="TRANSCRIPTIONAL REGULATOR-RELATED"/>
    <property type="match status" value="1"/>
</dbReference>
<protein>
    <submittedName>
        <fullName evidence="3">ArsR/SmtB family transcription factor</fullName>
    </submittedName>
</protein>
<dbReference type="Gene3D" id="1.10.10.10">
    <property type="entry name" value="Winged helix-like DNA-binding domain superfamily/Winged helix DNA-binding domain"/>
    <property type="match status" value="1"/>
</dbReference>
<proteinExistence type="predicted"/>
<evidence type="ECO:0000313" key="3">
    <source>
        <dbReference type="EMBL" id="MFF3224196.1"/>
    </source>
</evidence>
<dbReference type="SMART" id="SM00418">
    <property type="entry name" value="HTH_ARSR"/>
    <property type="match status" value="1"/>
</dbReference>
<dbReference type="InterPro" id="IPR052543">
    <property type="entry name" value="HTH_Metal-responsive_Reg"/>
</dbReference>
<reference evidence="3 4" key="1">
    <citation type="submission" date="2024-10" db="EMBL/GenBank/DDBJ databases">
        <title>The Natural Products Discovery Center: Release of the First 8490 Sequenced Strains for Exploring Actinobacteria Biosynthetic Diversity.</title>
        <authorList>
            <person name="Kalkreuter E."/>
            <person name="Kautsar S.A."/>
            <person name="Yang D."/>
            <person name="Bader C.D."/>
            <person name="Teijaro C.N."/>
            <person name="Fluegel L."/>
            <person name="Davis C.M."/>
            <person name="Simpson J.R."/>
            <person name="Lauterbach L."/>
            <person name="Steele A.D."/>
            <person name="Gui C."/>
            <person name="Meng S."/>
            <person name="Li G."/>
            <person name="Viehrig K."/>
            <person name="Ye F."/>
            <person name="Su P."/>
            <person name="Kiefer A.F."/>
            <person name="Nichols A."/>
            <person name="Cepeda A.J."/>
            <person name="Yan W."/>
            <person name="Fan B."/>
            <person name="Jiang Y."/>
            <person name="Adhikari A."/>
            <person name="Zheng C.-J."/>
            <person name="Schuster L."/>
            <person name="Cowan T.M."/>
            <person name="Smanski M.J."/>
            <person name="Chevrette M.G."/>
            <person name="De Carvalho L.P.S."/>
            <person name="Shen B."/>
        </authorList>
    </citation>
    <scope>NUCLEOTIDE SEQUENCE [LARGE SCALE GENOMIC DNA]</scope>
    <source>
        <strain evidence="3 4">NPDC003040</strain>
    </source>
</reference>
<dbReference type="PANTHER" id="PTHR39168:SF1">
    <property type="entry name" value="TRANSCRIPTIONAL REGULATORY PROTEIN"/>
    <property type="match status" value="1"/>
</dbReference>
<dbReference type="CDD" id="cd00090">
    <property type="entry name" value="HTH_ARSR"/>
    <property type="match status" value="1"/>
</dbReference>
<dbReference type="InterPro" id="IPR011991">
    <property type="entry name" value="ArsR-like_HTH"/>
</dbReference>
<dbReference type="InterPro" id="IPR036388">
    <property type="entry name" value="WH-like_DNA-bd_sf"/>
</dbReference>
<comment type="caution">
    <text evidence="3">The sequence shown here is derived from an EMBL/GenBank/DDBJ whole genome shotgun (WGS) entry which is preliminary data.</text>
</comment>
<dbReference type="RefSeq" id="WP_387717676.1">
    <property type="nucleotide sequence ID" value="NZ_JBIAPI010000003.1"/>
</dbReference>
<feature type="domain" description="HTH arsR-type" evidence="2">
    <location>
        <begin position="1"/>
        <end position="95"/>
    </location>
</feature>
<evidence type="ECO:0000256" key="1">
    <source>
        <dbReference type="SAM" id="MobiDB-lite"/>
    </source>
</evidence>
<name>A0ABW6QSJ1_9NOCA</name>
<sequence>MSSRGAELAGLAALLADRTRADMCLALVDGRAWTAGELARHTGVAASTATEHLNRLLAGGLLIERRQGRHRYVQLASPQVAELLESMVTHLDPPRPTVTNLRTATAAAALANGRTCYDHLAGRLGVAIADAMTTQDFLDQDNGFALTEAGLTWLTGPLGIDPATLHATRRPLARPCLDWTERRTHLGGAAGAHLCRRLHELDWITRVGTGRAIRLTPKGESALQTLLAFDPSALQPPTPHPATAAADKPPAK</sequence>
<feature type="compositionally biased region" description="Low complexity" evidence="1">
    <location>
        <begin position="241"/>
        <end position="252"/>
    </location>
</feature>
<evidence type="ECO:0000259" key="2">
    <source>
        <dbReference type="PROSITE" id="PS50987"/>
    </source>
</evidence>
<gene>
    <name evidence="3" type="ORF">ACFYV7_15490</name>
</gene>
<feature type="region of interest" description="Disordered" evidence="1">
    <location>
        <begin position="231"/>
        <end position="252"/>
    </location>
</feature>
<dbReference type="EMBL" id="JBIAPI010000003">
    <property type="protein sequence ID" value="MFF3224196.1"/>
    <property type="molecule type" value="Genomic_DNA"/>
</dbReference>
<keyword evidence="4" id="KW-1185">Reference proteome</keyword>
<organism evidence="3 4">
    <name type="scientific">Nocardia suismassiliense</name>
    <dbReference type="NCBI Taxonomy" id="2077092"/>
    <lineage>
        <taxon>Bacteria</taxon>
        <taxon>Bacillati</taxon>
        <taxon>Actinomycetota</taxon>
        <taxon>Actinomycetes</taxon>
        <taxon>Mycobacteriales</taxon>
        <taxon>Nocardiaceae</taxon>
        <taxon>Nocardia</taxon>
    </lineage>
</organism>
<dbReference type="InterPro" id="IPR036390">
    <property type="entry name" value="WH_DNA-bd_sf"/>
</dbReference>